<keyword evidence="2" id="KW-1185">Reference proteome</keyword>
<reference evidence="2" key="1">
    <citation type="journal article" date="2019" name="Int. J. Syst. Evol. Microbiol.">
        <title>The Global Catalogue of Microorganisms (GCM) 10K type strain sequencing project: providing services to taxonomists for standard genome sequencing and annotation.</title>
        <authorList>
            <consortium name="The Broad Institute Genomics Platform"/>
            <consortium name="The Broad Institute Genome Sequencing Center for Infectious Disease"/>
            <person name="Wu L."/>
            <person name="Ma J."/>
        </authorList>
    </citation>
    <scope>NUCLEOTIDE SEQUENCE [LARGE SCALE GENOMIC DNA]</scope>
    <source>
        <strain evidence="2">KCTC 23299</strain>
    </source>
</reference>
<dbReference type="Proteomes" id="UP001597511">
    <property type="component" value="Unassembled WGS sequence"/>
</dbReference>
<evidence type="ECO:0000313" key="2">
    <source>
        <dbReference type="Proteomes" id="UP001597511"/>
    </source>
</evidence>
<dbReference type="RefSeq" id="WP_386099184.1">
    <property type="nucleotide sequence ID" value="NZ_JBHUOZ010000003.1"/>
</dbReference>
<name>A0ABW6A5L6_9BACT</name>
<dbReference type="Pfam" id="PF14121">
    <property type="entry name" value="Porin_10"/>
    <property type="match status" value="1"/>
</dbReference>
<sequence length="681" mass="77553">MLNTFYLYKLITYTFLVGLLAVSSIVSAQRGNPVRGGMDRVRSLGGALSGGGKDSLQRRDANEDSITVTFKYFDSTRTNRLDSSVADMPKIFPLRATDVYLGNIGSATRSILFSPMMQAGWDAGFHAYDRYNWTLNDVRFFTVTRPYSEIYYMLASKSEQQIGLLHTQNIKPNWNVLGQFRMLTAPGYFNAQKNGHNNYLLSSNYESVNKRYHNFFAIVANNILASENGGIQDTADFLNDQNFKDRFSIPTQIGGQNEFIGGNFFNKNIKTGNKYKTFTAMMRQQYDLGKKDSLVTDSSVVPLFFPRLRFEHTIQYNTYSYEFYDSQQDSAYLRDFYDIALNSNRDTISIKDSWRDIINSLSIYQFPDAKNLHQFIKIGASVQNLVGDIRNGKSRFYNIIGYGEYRNRTKNQRWDIEANGKVYFAGLNAGDYQAYISLLGFLSPKLGYAKIGFENVNRTPSFLFNPLSNFNLLQTGGFRKENNTHIFAQVNPVKLGLLLTGHLYLVTNYTYLTGFNQLEQSGTPFNVLQVSLNKSFSFGRKKTWKWHTDVYVQQVIGNAPVNVPLVFTRNRFGYEGSLGFKNLALALGLDMRYHTPYKADGYSPVLGKFQYQDTTTIKNLPDIGAYVNFRIKKMTVYARAENLNTVSLAQGFGFTNNNLAAVNYPTPGFLLRVGLLWRFVN</sequence>
<dbReference type="EMBL" id="JBHUOZ010000003">
    <property type="protein sequence ID" value="MFD2920572.1"/>
    <property type="molecule type" value="Genomic_DNA"/>
</dbReference>
<gene>
    <name evidence="1" type="ORF">ACFS6H_12670</name>
</gene>
<proteinExistence type="predicted"/>
<organism evidence="1 2">
    <name type="scientific">Terrimonas rubra</name>
    <dbReference type="NCBI Taxonomy" id="1035890"/>
    <lineage>
        <taxon>Bacteria</taxon>
        <taxon>Pseudomonadati</taxon>
        <taxon>Bacteroidota</taxon>
        <taxon>Chitinophagia</taxon>
        <taxon>Chitinophagales</taxon>
        <taxon>Chitinophagaceae</taxon>
        <taxon>Terrimonas</taxon>
    </lineage>
</organism>
<evidence type="ECO:0000313" key="1">
    <source>
        <dbReference type="EMBL" id="MFD2920572.1"/>
    </source>
</evidence>
<accession>A0ABW6A5L6</accession>
<dbReference type="InterPro" id="IPR025631">
    <property type="entry name" value="Porin_10"/>
</dbReference>
<comment type="caution">
    <text evidence="1">The sequence shown here is derived from an EMBL/GenBank/DDBJ whole genome shotgun (WGS) entry which is preliminary data.</text>
</comment>
<protein>
    <submittedName>
        <fullName evidence="1">Porin</fullName>
    </submittedName>
</protein>